<comment type="caution">
    <text evidence="2">The sequence shown here is derived from an EMBL/GenBank/DDBJ whole genome shotgun (WGS) entry which is preliminary data.</text>
</comment>
<dbReference type="RefSeq" id="WP_149469186.1">
    <property type="nucleotide sequence ID" value="NZ_QOKW01000008.1"/>
</dbReference>
<dbReference type="InterPro" id="IPR036736">
    <property type="entry name" value="ACP-like_sf"/>
</dbReference>
<name>A0A9W7NJP5_9PROT</name>
<dbReference type="PROSITE" id="PS50075">
    <property type="entry name" value="CARRIER"/>
    <property type="match status" value="1"/>
</dbReference>
<reference evidence="2 3" key="1">
    <citation type="submission" date="2018-07" db="EMBL/GenBank/DDBJ databases">
        <title>Genome sequence of Azospirillum sp. ATCC 49961.</title>
        <authorList>
            <person name="Sant'Anna F.H."/>
            <person name="Baldani J.I."/>
            <person name="Zilli J.E."/>
            <person name="Reis V.M."/>
            <person name="Hartmann A."/>
            <person name="Cruz L."/>
            <person name="de Souza E.M."/>
            <person name="de Oliveira Pedrosa F."/>
            <person name="Passaglia L.M.P."/>
        </authorList>
    </citation>
    <scope>NUCLEOTIDE SEQUENCE [LARGE SCALE GENOMIC DNA]</scope>
    <source>
        <strain evidence="2 3">ATCC 49961</strain>
    </source>
</reference>
<protein>
    <submittedName>
        <fullName evidence="2">Acyl carrier protein</fullName>
    </submittedName>
</protein>
<proteinExistence type="predicted"/>
<keyword evidence="3" id="KW-1185">Reference proteome</keyword>
<sequence>MFDLHEIRKGVVTALAQTVDAPEAGIDLSGALDSLGVDSLAFLRLKLILEKTFGIGLPDAFGDRLATGEDVVAGVADALKSPAH</sequence>
<dbReference type="InterPro" id="IPR009081">
    <property type="entry name" value="PP-bd_ACP"/>
</dbReference>
<feature type="domain" description="Carrier" evidence="1">
    <location>
        <begin position="3"/>
        <end position="79"/>
    </location>
</feature>
<dbReference type="AlphaFoldDB" id="A0A9W7NJP5"/>
<dbReference type="OrthoDB" id="9810922at2"/>
<evidence type="ECO:0000259" key="1">
    <source>
        <dbReference type="PROSITE" id="PS50075"/>
    </source>
</evidence>
<evidence type="ECO:0000313" key="3">
    <source>
        <dbReference type="Proteomes" id="UP000480854"/>
    </source>
</evidence>
<dbReference type="Proteomes" id="UP000480854">
    <property type="component" value="Unassembled WGS sequence"/>
</dbReference>
<dbReference type="SUPFAM" id="SSF47336">
    <property type="entry name" value="ACP-like"/>
    <property type="match status" value="1"/>
</dbReference>
<evidence type="ECO:0000313" key="2">
    <source>
        <dbReference type="EMBL" id="KAA0680613.1"/>
    </source>
</evidence>
<gene>
    <name evidence="2" type="ORF">DS843_12255</name>
</gene>
<dbReference type="Gene3D" id="1.10.1200.10">
    <property type="entry name" value="ACP-like"/>
    <property type="match status" value="1"/>
</dbReference>
<dbReference type="EMBL" id="QOKW01000008">
    <property type="protein sequence ID" value="KAA0680613.1"/>
    <property type="molecule type" value="Genomic_DNA"/>
</dbReference>
<accession>A0A9W7NJP5</accession>
<dbReference type="Pfam" id="PF00550">
    <property type="entry name" value="PP-binding"/>
    <property type="match status" value="1"/>
</dbReference>
<organism evidence="2 3">
    <name type="scientific">Roseomonas genomospecies 6</name>
    <dbReference type="NCBI Taxonomy" id="214106"/>
    <lineage>
        <taxon>Bacteria</taxon>
        <taxon>Pseudomonadati</taxon>
        <taxon>Pseudomonadota</taxon>
        <taxon>Alphaproteobacteria</taxon>
        <taxon>Acetobacterales</taxon>
        <taxon>Roseomonadaceae</taxon>
        <taxon>Roseomonas</taxon>
    </lineage>
</organism>